<dbReference type="AlphaFoldDB" id="A0A512DNK4"/>
<dbReference type="OrthoDB" id="9152892at2"/>
<evidence type="ECO:0000313" key="1">
    <source>
        <dbReference type="EMBL" id="GEO38038.1"/>
    </source>
</evidence>
<gene>
    <name evidence="1" type="ORF">SAE02_21860</name>
</gene>
<evidence type="ECO:0000313" key="2">
    <source>
        <dbReference type="Proteomes" id="UP000321523"/>
    </source>
</evidence>
<organism evidence="1 2">
    <name type="scientific">Skermanella aerolata</name>
    <dbReference type="NCBI Taxonomy" id="393310"/>
    <lineage>
        <taxon>Bacteria</taxon>
        <taxon>Pseudomonadati</taxon>
        <taxon>Pseudomonadota</taxon>
        <taxon>Alphaproteobacteria</taxon>
        <taxon>Rhodospirillales</taxon>
        <taxon>Azospirillaceae</taxon>
        <taxon>Skermanella</taxon>
    </lineage>
</organism>
<dbReference type="EMBL" id="BJYZ01000008">
    <property type="protein sequence ID" value="GEO38038.1"/>
    <property type="molecule type" value="Genomic_DNA"/>
</dbReference>
<evidence type="ECO:0008006" key="3">
    <source>
        <dbReference type="Google" id="ProtNLM"/>
    </source>
</evidence>
<sequence length="265" mass="28669">MKPAVSETNLNAYLDGQLPPDQTTNLEARFAEDAEASNRLDVMTEQKKMLRAALMAMPASEGSPKTLDLEQRLASRLRQRERISSGTWAAGSWLRKVAAAVLLVAAGWGGHMTYADLSHPLPEYVAEAAGAHLVFADNPLRPADVDPTQPLQMASWLSSRLGKSITVPSLEPLNISFISARLLGTKEGPLAQVVYEDQDRHRMTLSIAPHSYQGNTGIIHAERDGVNLAYWSDAELSYVLAAKTTAAQIEVIAAEIVNAGQDAAK</sequence>
<dbReference type="Proteomes" id="UP000321523">
    <property type="component" value="Unassembled WGS sequence"/>
</dbReference>
<protein>
    <recommendedName>
        <fullName evidence="3">Anti-sigma factor</fullName>
    </recommendedName>
</protein>
<reference evidence="1 2" key="1">
    <citation type="submission" date="2019-07" db="EMBL/GenBank/DDBJ databases">
        <title>Whole genome shotgun sequence of Skermanella aerolata NBRC 106429.</title>
        <authorList>
            <person name="Hosoyama A."/>
            <person name="Uohara A."/>
            <person name="Ohji S."/>
            <person name="Ichikawa N."/>
        </authorList>
    </citation>
    <scope>NUCLEOTIDE SEQUENCE [LARGE SCALE GENOMIC DNA]</scope>
    <source>
        <strain evidence="1 2">NBRC 106429</strain>
    </source>
</reference>
<dbReference type="RefSeq" id="WP_044430881.1">
    <property type="nucleotide sequence ID" value="NZ_BJYZ01000008.1"/>
</dbReference>
<proteinExistence type="predicted"/>
<comment type="caution">
    <text evidence="1">The sequence shown here is derived from an EMBL/GenBank/DDBJ whole genome shotgun (WGS) entry which is preliminary data.</text>
</comment>
<name>A0A512DNK4_9PROT</name>
<keyword evidence="2" id="KW-1185">Reference proteome</keyword>
<accession>A0A512DNK4</accession>